<comment type="caution">
    <text evidence="2">The sequence shown here is derived from an EMBL/GenBank/DDBJ whole genome shotgun (WGS) entry which is preliminary data.</text>
</comment>
<keyword evidence="1" id="KW-0812">Transmembrane</keyword>
<evidence type="ECO:0000313" key="3">
    <source>
        <dbReference type="Proteomes" id="UP000827092"/>
    </source>
</evidence>
<dbReference type="EMBL" id="JAFNEN010000004">
    <property type="protein sequence ID" value="KAG8201526.1"/>
    <property type="molecule type" value="Genomic_DNA"/>
</dbReference>
<dbReference type="AlphaFoldDB" id="A0AAV6W197"/>
<keyword evidence="1" id="KW-0472">Membrane</keyword>
<keyword evidence="3" id="KW-1185">Reference proteome</keyword>
<feature type="transmembrane region" description="Helical" evidence="1">
    <location>
        <begin position="120"/>
        <end position="137"/>
    </location>
</feature>
<protein>
    <submittedName>
        <fullName evidence="2">Uncharacterized protein</fullName>
    </submittedName>
</protein>
<sequence length="138" mass="15609">MTDSEPLLKGVSTPSKIFLIFGFLDKEKLLVVRVRTKTETDHLKVLILPWKGFALRNKGLNKKKNVPNSHFVFFSIASSLAQRAISHPVSCSLFAKIFCLETCNLEGVELHYRDWKFSEGIGFLISLTCTVFTMLILS</sequence>
<keyword evidence="1" id="KW-1133">Transmembrane helix</keyword>
<organism evidence="2 3">
    <name type="scientific">Oedothorax gibbosus</name>
    <dbReference type="NCBI Taxonomy" id="931172"/>
    <lineage>
        <taxon>Eukaryota</taxon>
        <taxon>Metazoa</taxon>
        <taxon>Ecdysozoa</taxon>
        <taxon>Arthropoda</taxon>
        <taxon>Chelicerata</taxon>
        <taxon>Arachnida</taxon>
        <taxon>Araneae</taxon>
        <taxon>Araneomorphae</taxon>
        <taxon>Entelegynae</taxon>
        <taxon>Araneoidea</taxon>
        <taxon>Linyphiidae</taxon>
        <taxon>Erigoninae</taxon>
        <taxon>Oedothorax</taxon>
    </lineage>
</organism>
<gene>
    <name evidence="2" type="ORF">JTE90_011201</name>
</gene>
<name>A0AAV6W197_9ARAC</name>
<evidence type="ECO:0000313" key="2">
    <source>
        <dbReference type="EMBL" id="KAG8201526.1"/>
    </source>
</evidence>
<dbReference type="Proteomes" id="UP000827092">
    <property type="component" value="Unassembled WGS sequence"/>
</dbReference>
<evidence type="ECO:0000256" key="1">
    <source>
        <dbReference type="SAM" id="Phobius"/>
    </source>
</evidence>
<proteinExistence type="predicted"/>
<accession>A0AAV6W197</accession>
<reference evidence="2 3" key="1">
    <citation type="journal article" date="2022" name="Nat. Ecol. Evol.">
        <title>A masculinizing supergene underlies an exaggerated male reproductive morph in a spider.</title>
        <authorList>
            <person name="Hendrickx F."/>
            <person name="De Corte Z."/>
            <person name="Sonet G."/>
            <person name="Van Belleghem S.M."/>
            <person name="Kostlbacher S."/>
            <person name="Vangestel C."/>
        </authorList>
    </citation>
    <scope>NUCLEOTIDE SEQUENCE [LARGE SCALE GENOMIC DNA]</scope>
    <source>
        <strain evidence="2">W744_W776</strain>
    </source>
</reference>